<keyword evidence="2" id="KW-1185">Reference proteome</keyword>
<dbReference type="STRING" id="563176.SAMN04488090_1639"/>
<dbReference type="AlphaFoldDB" id="A0A1G9ML26"/>
<organism evidence="1 2">
    <name type="scientific">Siphonobacter aquaeclarae</name>
    <dbReference type="NCBI Taxonomy" id="563176"/>
    <lineage>
        <taxon>Bacteria</taxon>
        <taxon>Pseudomonadati</taxon>
        <taxon>Bacteroidota</taxon>
        <taxon>Cytophagia</taxon>
        <taxon>Cytophagales</taxon>
        <taxon>Cytophagaceae</taxon>
        <taxon>Siphonobacter</taxon>
    </lineage>
</organism>
<dbReference type="RefSeq" id="WP_093200264.1">
    <property type="nucleotide sequence ID" value="NZ_FNGS01000003.1"/>
</dbReference>
<dbReference type="OrthoDB" id="951070at2"/>
<sequence>MKKKAIRFFSPNDNVEEKKKETKSKDLLTTSISKKGKLLLSPAVLDLLAADPATSRFRVGTEERKRGVGSFFLVKAANDDAEAFAIAKSGRGHGIPLGPILHKMGIDYATLDYTFEIKPFEYEEVSGYELLLKEKTPRDGSASDDE</sequence>
<evidence type="ECO:0000313" key="1">
    <source>
        <dbReference type="EMBL" id="SDL74627.1"/>
    </source>
</evidence>
<evidence type="ECO:0000313" key="2">
    <source>
        <dbReference type="Proteomes" id="UP000198901"/>
    </source>
</evidence>
<gene>
    <name evidence="1" type="ORF">SAMN04488090_1639</name>
</gene>
<reference evidence="1 2" key="1">
    <citation type="submission" date="2016-10" db="EMBL/GenBank/DDBJ databases">
        <authorList>
            <person name="de Groot N.N."/>
        </authorList>
    </citation>
    <scope>NUCLEOTIDE SEQUENCE [LARGE SCALE GENOMIC DNA]</scope>
    <source>
        <strain evidence="1 2">DSM 21668</strain>
    </source>
</reference>
<dbReference type="Proteomes" id="UP000198901">
    <property type="component" value="Unassembled WGS sequence"/>
</dbReference>
<name>A0A1G9ML26_9BACT</name>
<proteinExistence type="predicted"/>
<dbReference type="EMBL" id="FNGS01000003">
    <property type="protein sequence ID" value="SDL74627.1"/>
    <property type="molecule type" value="Genomic_DNA"/>
</dbReference>
<protein>
    <submittedName>
        <fullName evidence="1">Uncharacterized protein</fullName>
    </submittedName>
</protein>
<accession>A0A1G9ML26</accession>